<dbReference type="PROSITE" id="PS51375">
    <property type="entry name" value="PPR"/>
    <property type="match status" value="5"/>
</dbReference>
<evidence type="ECO:0000313" key="3">
    <source>
        <dbReference type="EMBL" id="KAK9163391.1"/>
    </source>
</evidence>
<dbReference type="InterPro" id="IPR002885">
    <property type="entry name" value="PPR_rpt"/>
</dbReference>
<feature type="repeat" description="PPR" evidence="2">
    <location>
        <begin position="394"/>
        <end position="428"/>
    </location>
</feature>
<gene>
    <name evidence="3" type="ORF">Syun_004293</name>
</gene>
<dbReference type="Proteomes" id="UP001420932">
    <property type="component" value="Unassembled WGS sequence"/>
</dbReference>
<organism evidence="3 4">
    <name type="scientific">Stephania yunnanensis</name>
    <dbReference type="NCBI Taxonomy" id="152371"/>
    <lineage>
        <taxon>Eukaryota</taxon>
        <taxon>Viridiplantae</taxon>
        <taxon>Streptophyta</taxon>
        <taxon>Embryophyta</taxon>
        <taxon>Tracheophyta</taxon>
        <taxon>Spermatophyta</taxon>
        <taxon>Magnoliopsida</taxon>
        <taxon>Ranunculales</taxon>
        <taxon>Menispermaceae</taxon>
        <taxon>Menispermoideae</taxon>
        <taxon>Cissampelideae</taxon>
        <taxon>Stephania</taxon>
    </lineage>
</organism>
<name>A0AAP0Q4T2_9MAGN</name>
<evidence type="ECO:0000313" key="4">
    <source>
        <dbReference type="Proteomes" id="UP001420932"/>
    </source>
</evidence>
<reference evidence="3 4" key="1">
    <citation type="submission" date="2024-01" db="EMBL/GenBank/DDBJ databases">
        <title>Genome assemblies of Stephania.</title>
        <authorList>
            <person name="Yang L."/>
        </authorList>
    </citation>
    <scope>NUCLEOTIDE SEQUENCE [LARGE SCALE GENOMIC DNA]</scope>
    <source>
        <strain evidence="3">YNDBR</strain>
        <tissue evidence="3">Leaf</tissue>
    </source>
</reference>
<dbReference type="AlphaFoldDB" id="A0AAP0Q4T2"/>
<dbReference type="Pfam" id="PF12854">
    <property type="entry name" value="PPR_1"/>
    <property type="match status" value="1"/>
</dbReference>
<dbReference type="PANTHER" id="PTHR45613:SF9">
    <property type="entry name" value="MITOCHONDRIAL GROUP I INTRON SPLICING FACTOR CCM1"/>
    <property type="match status" value="1"/>
</dbReference>
<evidence type="ECO:0000256" key="1">
    <source>
        <dbReference type="ARBA" id="ARBA00022737"/>
    </source>
</evidence>
<dbReference type="Pfam" id="PF01535">
    <property type="entry name" value="PPR"/>
    <property type="match status" value="1"/>
</dbReference>
<proteinExistence type="predicted"/>
<dbReference type="PANTHER" id="PTHR45613">
    <property type="entry name" value="PENTATRICOPEPTIDE REPEAT-CONTAINING PROTEIN"/>
    <property type="match status" value="1"/>
</dbReference>
<feature type="repeat" description="PPR" evidence="2">
    <location>
        <begin position="323"/>
        <end position="357"/>
    </location>
</feature>
<dbReference type="InterPro" id="IPR011990">
    <property type="entry name" value="TPR-like_helical_dom_sf"/>
</dbReference>
<keyword evidence="4" id="KW-1185">Reference proteome</keyword>
<accession>A0AAP0Q4T2</accession>
<keyword evidence="1" id="KW-0677">Repeat</keyword>
<dbReference type="Pfam" id="PF13041">
    <property type="entry name" value="PPR_2"/>
    <property type="match status" value="3"/>
</dbReference>
<comment type="caution">
    <text evidence="3">The sequence shown here is derived from an EMBL/GenBank/DDBJ whole genome shotgun (WGS) entry which is preliminary data.</text>
</comment>
<feature type="repeat" description="PPR" evidence="2">
    <location>
        <begin position="253"/>
        <end position="287"/>
    </location>
</feature>
<protein>
    <recommendedName>
        <fullName evidence="5">Pentatricopeptide repeat-containing protein</fullName>
    </recommendedName>
</protein>
<dbReference type="Gene3D" id="1.25.40.10">
    <property type="entry name" value="Tetratricopeptide repeat domain"/>
    <property type="match status" value="3"/>
</dbReference>
<sequence length="466" mass="52882">MCARRNGLVSAGLVSAVVSTLREKRSKSRWNDVKTICGPTGLTPQQVSEITLQLRNNPHLALRFFYWSDRTSLCTHDLISYSTIIHVLARSRSFKAITQTLITTAIRVSELDDALDGPDHRAPRPPKIFQTLVKTYSRCDSAPFVFDLLIRACLKSHNNNLDRSIAIVRLLRSRNIWPSIGTCNLLIRAVSRSRGANAALDMYRELFDVRVKPNAQTFNILMLGLYQDGIMDRVEEIWTEMVKVSDCSDWCPNVFSYCVLLAAFCDRGMMNRAVGVWEEMRIKDVEPDVMVYNTLISGFCKSLDLEKAEAVFRQMGLSDVQATPMTYEHMINGYCKIGDVDSAILLYKDMRRRKFRLDASTVDLVVGELCNKSRVLEALEMFRNVMKSEVFNPGRLTFEFLIKGLCEDGKIEEALKLQTEMVGKGFEPDSEIYKAFIMAYNKCGDKEKARKLTEEMFAIGSEVGEA</sequence>
<dbReference type="NCBIfam" id="TIGR00756">
    <property type="entry name" value="PPR"/>
    <property type="match status" value="4"/>
</dbReference>
<evidence type="ECO:0000256" key="2">
    <source>
        <dbReference type="PROSITE-ProRule" id="PRU00708"/>
    </source>
</evidence>
<feature type="repeat" description="PPR" evidence="2">
    <location>
        <begin position="429"/>
        <end position="463"/>
    </location>
</feature>
<feature type="repeat" description="PPR" evidence="2">
    <location>
        <begin position="288"/>
        <end position="322"/>
    </location>
</feature>
<evidence type="ECO:0008006" key="5">
    <source>
        <dbReference type="Google" id="ProtNLM"/>
    </source>
</evidence>
<dbReference type="EMBL" id="JBBNAF010000002">
    <property type="protein sequence ID" value="KAK9163391.1"/>
    <property type="molecule type" value="Genomic_DNA"/>
</dbReference>